<keyword evidence="3" id="KW-0067">ATP-binding</keyword>
<keyword evidence="4" id="KW-0408">Iron</keyword>
<dbReference type="PANTHER" id="PTHR23264">
    <property type="entry name" value="NUCLEOTIDE-BINDING PROTEIN NBP35 YEAST -RELATED"/>
    <property type="match status" value="1"/>
</dbReference>
<evidence type="ECO:0000313" key="7">
    <source>
        <dbReference type="Proteomes" id="UP000002872"/>
    </source>
</evidence>
<keyword evidence="5" id="KW-0411">Iron-sulfur</keyword>
<dbReference type="GO" id="GO:0005829">
    <property type="term" value="C:cytosol"/>
    <property type="evidence" value="ECO:0007669"/>
    <property type="project" value="TreeGrafter"/>
</dbReference>
<protein>
    <submittedName>
        <fullName evidence="6">Uncharacterized protein</fullName>
    </submittedName>
</protein>
<reference evidence="6" key="1">
    <citation type="submission" date="2011-01" db="EMBL/GenBank/DDBJ databases">
        <title>The Genome Sequence of Nematocida parisii strain ERTm3.</title>
        <authorList>
            <consortium name="The Broad Institute Genome Sequencing Platform"/>
            <consortium name="The Broad Institute Genome Sequencing Center for Infectious Disease"/>
            <person name="Cuomo C."/>
            <person name="Troemel E."/>
            <person name="Young S.K."/>
            <person name="Zeng Q."/>
            <person name="Gargeya S."/>
            <person name="Fitzgerald M."/>
            <person name="Haas B."/>
            <person name="Abouelleil A."/>
            <person name="Alvarado L."/>
            <person name="Arachchi H.M."/>
            <person name="Berlin A."/>
            <person name="Chapman S.B."/>
            <person name="Gearin G."/>
            <person name="Goldberg J."/>
            <person name="Griggs A."/>
            <person name="Gujja S."/>
            <person name="Hansen M."/>
            <person name="Heiman D."/>
            <person name="Howarth C."/>
            <person name="Larimer J."/>
            <person name="Lui A."/>
            <person name="MacDonald P.J.P."/>
            <person name="McCowen C."/>
            <person name="Montmayeur A."/>
            <person name="Murphy C."/>
            <person name="Neiman D."/>
            <person name="Pearson M."/>
            <person name="Priest M."/>
            <person name="Roberts A."/>
            <person name="Saif S."/>
            <person name="Shea T."/>
            <person name="Sisk P."/>
            <person name="Stolte C."/>
            <person name="Sykes S."/>
            <person name="Wortman J."/>
            <person name="Nusbaum C."/>
            <person name="Birren B."/>
        </authorList>
    </citation>
    <scope>NUCLEOTIDE SEQUENCE</scope>
    <source>
        <strain evidence="6">ERTm3</strain>
    </source>
</reference>
<evidence type="ECO:0000256" key="1">
    <source>
        <dbReference type="ARBA" id="ARBA00022723"/>
    </source>
</evidence>
<dbReference type="InterPro" id="IPR033756">
    <property type="entry name" value="YlxH/NBP35"/>
</dbReference>
<keyword evidence="1" id="KW-0479">Metal-binding</keyword>
<dbReference type="InterPro" id="IPR019591">
    <property type="entry name" value="Mrp/NBP35_ATP-bd"/>
</dbReference>
<dbReference type="HOGENOM" id="CLU_024839_0_1_1"/>
<evidence type="ECO:0000256" key="4">
    <source>
        <dbReference type="ARBA" id="ARBA00023004"/>
    </source>
</evidence>
<dbReference type="STRING" id="935791.I3EFU4"/>
<proteinExistence type="predicted"/>
<dbReference type="Gene3D" id="3.40.50.300">
    <property type="entry name" value="P-loop containing nucleotide triphosphate hydrolases"/>
    <property type="match status" value="1"/>
</dbReference>
<keyword evidence="2" id="KW-0547">Nucleotide-binding</keyword>
<accession>I3EFU4</accession>
<gene>
    <name evidence="6" type="ORF">NEQG_01535</name>
</gene>
<evidence type="ECO:0000256" key="3">
    <source>
        <dbReference type="ARBA" id="ARBA00022840"/>
    </source>
</evidence>
<evidence type="ECO:0000313" key="6">
    <source>
        <dbReference type="EMBL" id="EIJ88091.1"/>
    </source>
</evidence>
<dbReference type="EMBL" id="GL870879">
    <property type="protein sequence ID" value="EIJ88091.1"/>
    <property type="molecule type" value="Genomic_DNA"/>
</dbReference>
<dbReference type="Pfam" id="PF10609">
    <property type="entry name" value="ParA"/>
    <property type="match status" value="1"/>
</dbReference>
<dbReference type="GO" id="GO:0046872">
    <property type="term" value="F:metal ion binding"/>
    <property type="evidence" value="ECO:0007669"/>
    <property type="project" value="UniProtKB-KW"/>
</dbReference>
<dbReference type="SUPFAM" id="SSF52540">
    <property type="entry name" value="P-loop containing nucleoside triphosphate hydrolases"/>
    <property type="match status" value="1"/>
</dbReference>
<dbReference type="OrthoDB" id="1741334at2759"/>
<dbReference type="GO" id="GO:0051536">
    <property type="term" value="F:iron-sulfur cluster binding"/>
    <property type="evidence" value="ECO:0007669"/>
    <property type="project" value="UniProtKB-KW"/>
</dbReference>
<name>I3EFU4_NEMP3</name>
<evidence type="ECO:0000256" key="5">
    <source>
        <dbReference type="ARBA" id="ARBA00023014"/>
    </source>
</evidence>
<dbReference type="CDD" id="cd02037">
    <property type="entry name" value="Mrp_NBP35"/>
    <property type="match status" value="1"/>
</dbReference>
<dbReference type="VEuPathDB" id="MicrosporidiaDB:NEQG_01535"/>
<dbReference type="AlphaFoldDB" id="I3EFU4"/>
<dbReference type="Proteomes" id="UP000002872">
    <property type="component" value="Unassembled WGS sequence"/>
</dbReference>
<dbReference type="InParanoid" id="I3EFU4"/>
<dbReference type="GO" id="GO:0005524">
    <property type="term" value="F:ATP binding"/>
    <property type="evidence" value="ECO:0007669"/>
    <property type="project" value="UniProtKB-KW"/>
</dbReference>
<sequence length="232" mass="25733">MKIISVASGKGGVGKSTIAYLLATHASKTKKTLLLDFDICGPSVGVLMGHTTEKVLMQEKGFKPIEKTPTLFYLTIAAMIPANSAVVWRAPKKISLLKMFLESASLEEYDYLIIDMPPGVTDEHDFLCEQVPDANILIVTTSQNLALDEAADSIKMFQNRNMYILGLIENMRLLKCPNCHNCTAIFSKRGGEMLCDDLNIRYIGHVDYIPEIETNDVMSISEIFSSVLSYVQ</sequence>
<dbReference type="OMA" id="FEPKEFP"/>
<keyword evidence="7" id="KW-1185">Reference proteome</keyword>
<dbReference type="PANTHER" id="PTHR23264:SF19">
    <property type="entry name" value="CYTOSOLIC FE-S CLUSTER ASSEMBLY FACTOR NUBP2"/>
    <property type="match status" value="1"/>
</dbReference>
<dbReference type="FunCoup" id="I3EFU4">
    <property type="interactions" value="116"/>
</dbReference>
<dbReference type="InterPro" id="IPR027417">
    <property type="entry name" value="P-loop_NTPase"/>
</dbReference>
<evidence type="ECO:0000256" key="2">
    <source>
        <dbReference type="ARBA" id="ARBA00022741"/>
    </source>
</evidence>
<dbReference type="GO" id="GO:0140663">
    <property type="term" value="F:ATP-dependent FeS chaperone activity"/>
    <property type="evidence" value="ECO:0007669"/>
    <property type="project" value="InterPro"/>
</dbReference>
<organism evidence="6 7">
    <name type="scientific">Nematocida parisii (strain ERTm3)</name>
    <name type="common">Nematode killer fungus</name>
    <dbReference type="NCBI Taxonomy" id="935791"/>
    <lineage>
        <taxon>Eukaryota</taxon>
        <taxon>Fungi</taxon>
        <taxon>Fungi incertae sedis</taxon>
        <taxon>Microsporidia</taxon>
        <taxon>Nematocida</taxon>
    </lineage>
</organism>
<dbReference type="GO" id="GO:0016226">
    <property type="term" value="P:iron-sulfur cluster assembly"/>
    <property type="evidence" value="ECO:0007669"/>
    <property type="project" value="InterPro"/>
</dbReference>